<accession>A0A976FLE8</accession>
<evidence type="ECO:0000313" key="12">
    <source>
        <dbReference type="Proteomes" id="UP000294530"/>
    </source>
</evidence>
<evidence type="ECO:0000256" key="4">
    <source>
        <dbReference type="ARBA" id="ARBA00022801"/>
    </source>
</evidence>
<dbReference type="GO" id="GO:0071051">
    <property type="term" value="P:poly(A)-dependent snoRNA 3'-end processing"/>
    <property type="evidence" value="ECO:0007669"/>
    <property type="project" value="TreeGrafter"/>
</dbReference>
<dbReference type="InterPro" id="IPR036397">
    <property type="entry name" value="RNaseH_sf"/>
</dbReference>
<gene>
    <name evidence="11" type="ORF">CCR75_000334</name>
</gene>
<evidence type="ECO:0000259" key="10">
    <source>
        <dbReference type="PROSITE" id="PS50967"/>
    </source>
</evidence>
<dbReference type="GO" id="GO:0071036">
    <property type="term" value="P:nuclear polyadenylation-dependent snoRNA catabolic process"/>
    <property type="evidence" value="ECO:0007669"/>
    <property type="project" value="TreeGrafter"/>
</dbReference>
<feature type="region of interest" description="Disordered" evidence="9">
    <location>
        <begin position="148"/>
        <end position="169"/>
    </location>
</feature>
<dbReference type="InterPro" id="IPR002121">
    <property type="entry name" value="HRDC_dom"/>
</dbReference>
<dbReference type="GO" id="GO:0071035">
    <property type="term" value="P:nuclear polyadenylation-dependent rRNA catabolic process"/>
    <property type="evidence" value="ECO:0007669"/>
    <property type="project" value="TreeGrafter"/>
</dbReference>
<name>A0A976FLE8_BRELC</name>
<dbReference type="PANTHER" id="PTHR12124">
    <property type="entry name" value="POLYMYOSITIS/SCLERODERMA AUTOANTIGEN-RELATED"/>
    <property type="match status" value="1"/>
</dbReference>
<keyword evidence="6" id="KW-0269">Exonuclease</keyword>
<dbReference type="RefSeq" id="XP_067818250.1">
    <property type="nucleotide sequence ID" value="XM_067958442.1"/>
</dbReference>
<dbReference type="InterPro" id="IPR049559">
    <property type="entry name" value="Rrp6p-like_exo"/>
</dbReference>
<dbReference type="KEGG" id="blac:94344113"/>
<evidence type="ECO:0000256" key="6">
    <source>
        <dbReference type="ARBA" id="ARBA00022839"/>
    </source>
</evidence>
<dbReference type="GO" id="GO:0000166">
    <property type="term" value="F:nucleotide binding"/>
    <property type="evidence" value="ECO:0007669"/>
    <property type="project" value="InterPro"/>
</dbReference>
<dbReference type="InterPro" id="IPR010997">
    <property type="entry name" value="HRDC-like_sf"/>
</dbReference>
<dbReference type="GO" id="GO:0003727">
    <property type="term" value="F:single-stranded RNA binding"/>
    <property type="evidence" value="ECO:0007669"/>
    <property type="project" value="TreeGrafter"/>
</dbReference>
<comment type="caution">
    <text evidence="11">The sequence shown here is derived from an EMBL/GenBank/DDBJ whole genome shotgun (WGS) entry which is preliminary data.</text>
</comment>
<dbReference type="Pfam" id="PF00570">
    <property type="entry name" value="HRDC"/>
    <property type="match status" value="1"/>
</dbReference>
<dbReference type="PROSITE" id="PS50967">
    <property type="entry name" value="HRDC"/>
    <property type="match status" value="1"/>
</dbReference>
<dbReference type="GO" id="GO:0071038">
    <property type="term" value="P:TRAMP-dependent tRNA surveillance pathway"/>
    <property type="evidence" value="ECO:0007669"/>
    <property type="project" value="TreeGrafter"/>
</dbReference>
<keyword evidence="4" id="KW-0378">Hydrolase</keyword>
<keyword evidence="7" id="KW-0539">Nucleus</keyword>
<dbReference type="GO" id="GO:0071044">
    <property type="term" value="P:histone mRNA catabolic process"/>
    <property type="evidence" value="ECO:0007669"/>
    <property type="project" value="TreeGrafter"/>
</dbReference>
<reference evidence="11 12" key="1">
    <citation type="journal article" date="2021" name="Genome Biol.">
        <title>AFLAP: assembly-free linkage analysis pipeline using k-mers from genome sequencing data.</title>
        <authorList>
            <person name="Fletcher K."/>
            <person name="Zhang L."/>
            <person name="Gil J."/>
            <person name="Han R."/>
            <person name="Cavanaugh K."/>
            <person name="Michelmore R."/>
        </authorList>
    </citation>
    <scope>NUCLEOTIDE SEQUENCE [LARGE SCALE GENOMIC DNA]</scope>
    <source>
        <strain evidence="11 12">SF5</strain>
    </source>
</reference>
<dbReference type="InterPro" id="IPR045092">
    <property type="entry name" value="Rrp6-like"/>
</dbReference>
<sequence length="809" mass="91933">MAEEEDINAGAFVNALYQKVLLSVKASNAIPSENDGFHYHSQFTADFAARSKHSGAKVEELVRLLIQPPRSDADESEDNHIEELFDGPEPNARIIDYADMLLDEASKHLANFMRGNKTTSSALDSKLRPLENKPQIFEKKQNVEKKELQSFQKSSWGSQDKPQKQFDEKIDNSDVPFVSKLRDKVHAGVNAVDNAAIEDISDDTDARNPYDAEIKGLKHASWQLTVSNEPYAMVELDEASYLWVDTEENLLLMMKSLRAPEARVIAVDLEHHSYRSYMGLTCLMQISTAREDFLVDTLALRSKLQTLNHVFCDPSKVKVLHGSDMDILWLQRDLGLYIVNLFDTGRAARLLQYPRFSLAYLLKRHCNIDADKQYQLADWRKRPLDSNMVKYAREDTRYLLYIYDRLKKELLQQGGETRVSLLVQALRDSNQLCLQVYAKPQPSEEEALAIGEKLKGMVNLRDLSALHKRVIRALYFWRDKIARQEDESVAYVMPNHVLLKLTKHLPVRSDELLRVCNPVPVLVRKHVLEITKLIIAEKIKFTDEEVPLRVETVNVKSVQRKTWELDGHETTVMNSKQVGRGVYPLWKRGLRQARVAIPKGTLNSGNRSIFAHESSVLETKQEVAMKLLDKVNAMVASTRFTITESAPVLRPVFPPTSLIANASSMETHVEEGKSTPLSISETYNLSNRTKRRKITAVDKTRVAHVKDRAQACIEKFESDDGKIETTTEARVFQGFDYASASTQVTGAKLQLQTEETENRQGRGRGGRGRQSTRSVGYNPFVAMKSTELKEPKAAQVKKKHHMPRSATFR</sequence>
<dbReference type="GO" id="GO:0000467">
    <property type="term" value="P:exonucleolytic trimming to generate mature 3'-end of 5.8S rRNA from tricistronic rRNA transcript (SSU-rRNA, 5.8S rRNA, LSU-rRNA)"/>
    <property type="evidence" value="ECO:0007669"/>
    <property type="project" value="InterPro"/>
</dbReference>
<evidence type="ECO:0000256" key="3">
    <source>
        <dbReference type="ARBA" id="ARBA00022722"/>
    </source>
</evidence>
<dbReference type="GO" id="GO:0071040">
    <property type="term" value="P:nuclear polyadenylation-dependent antisense transcript catabolic process"/>
    <property type="evidence" value="ECO:0007669"/>
    <property type="project" value="TreeGrafter"/>
</dbReference>
<comment type="subcellular location">
    <subcellularLocation>
        <location evidence="1">Nucleus</location>
    </subcellularLocation>
</comment>
<dbReference type="SMART" id="SM00474">
    <property type="entry name" value="35EXOc"/>
    <property type="match status" value="1"/>
</dbReference>
<keyword evidence="3" id="KW-0540">Nuclease</keyword>
<dbReference type="Proteomes" id="UP000294530">
    <property type="component" value="Unassembled WGS sequence"/>
</dbReference>
<keyword evidence="2" id="KW-0698">rRNA processing</keyword>
<evidence type="ECO:0000256" key="1">
    <source>
        <dbReference type="ARBA" id="ARBA00004123"/>
    </source>
</evidence>
<dbReference type="GO" id="GO:0000176">
    <property type="term" value="C:nuclear exosome (RNase complex)"/>
    <property type="evidence" value="ECO:0007669"/>
    <property type="project" value="TreeGrafter"/>
</dbReference>
<dbReference type="CDD" id="cd06147">
    <property type="entry name" value="Rrp6p_like_exo"/>
    <property type="match status" value="1"/>
</dbReference>
<dbReference type="InterPro" id="IPR002562">
    <property type="entry name" value="3'-5'_exonuclease_dom"/>
</dbReference>
<dbReference type="SMART" id="SM00341">
    <property type="entry name" value="HRDC"/>
    <property type="match status" value="1"/>
</dbReference>
<dbReference type="GeneID" id="94344113"/>
<dbReference type="SUPFAM" id="SSF53098">
    <property type="entry name" value="Ribonuclease H-like"/>
    <property type="match status" value="1"/>
</dbReference>
<dbReference type="PANTHER" id="PTHR12124:SF47">
    <property type="entry name" value="EXOSOME COMPONENT 10"/>
    <property type="match status" value="1"/>
</dbReference>
<evidence type="ECO:0000256" key="2">
    <source>
        <dbReference type="ARBA" id="ARBA00022552"/>
    </source>
</evidence>
<keyword evidence="5" id="KW-0271">Exosome</keyword>
<evidence type="ECO:0000313" key="11">
    <source>
        <dbReference type="EMBL" id="TDH68751.1"/>
    </source>
</evidence>
<organism evidence="11 12">
    <name type="scientific">Bremia lactucae</name>
    <name type="common">Lettuce downy mildew</name>
    <dbReference type="NCBI Taxonomy" id="4779"/>
    <lineage>
        <taxon>Eukaryota</taxon>
        <taxon>Sar</taxon>
        <taxon>Stramenopiles</taxon>
        <taxon>Oomycota</taxon>
        <taxon>Peronosporomycetes</taxon>
        <taxon>Peronosporales</taxon>
        <taxon>Peronosporaceae</taxon>
        <taxon>Bremia</taxon>
    </lineage>
</organism>
<protein>
    <recommendedName>
        <fullName evidence="10">HRDC domain-containing protein</fullName>
    </recommendedName>
</protein>
<feature type="region of interest" description="Disordered" evidence="9">
    <location>
        <begin position="749"/>
        <end position="776"/>
    </location>
</feature>
<feature type="compositionally biased region" description="Polar residues" evidence="9">
    <location>
        <begin position="149"/>
        <end position="160"/>
    </location>
</feature>
<dbReference type="FunFam" id="1.10.150.80:FF:000001">
    <property type="entry name" value="Putative exosome component 10"/>
    <property type="match status" value="1"/>
</dbReference>
<dbReference type="GO" id="GO:0000175">
    <property type="term" value="F:3'-5'-RNA exonuclease activity"/>
    <property type="evidence" value="ECO:0007669"/>
    <property type="project" value="InterPro"/>
</dbReference>
<dbReference type="GO" id="GO:0005730">
    <property type="term" value="C:nucleolus"/>
    <property type="evidence" value="ECO:0007669"/>
    <property type="project" value="TreeGrafter"/>
</dbReference>
<evidence type="ECO:0000256" key="9">
    <source>
        <dbReference type="SAM" id="MobiDB-lite"/>
    </source>
</evidence>
<dbReference type="InterPro" id="IPR012337">
    <property type="entry name" value="RNaseH-like_sf"/>
</dbReference>
<evidence type="ECO:0000256" key="7">
    <source>
        <dbReference type="ARBA" id="ARBA00023242"/>
    </source>
</evidence>
<comment type="similarity">
    <text evidence="8">Belongs to the exosome component 10/RRP6 family.</text>
</comment>
<dbReference type="Pfam" id="PF01612">
    <property type="entry name" value="DNA_pol_A_exo1"/>
    <property type="match status" value="1"/>
</dbReference>
<dbReference type="SUPFAM" id="SSF47819">
    <property type="entry name" value="HRDC-like"/>
    <property type="match status" value="1"/>
</dbReference>
<evidence type="ECO:0000256" key="5">
    <source>
        <dbReference type="ARBA" id="ARBA00022835"/>
    </source>
</evidence>
<dbReference type="GO" id="GO:0071037">
    <property type="term" value="P:nuclear polyadenylation-dependent snRNA catabolic process"/>
    <property type="evidence" value="ECO:0007669"/>
    <property type="project" value="TreeGrafter"/>
</dbReference>
<evidence type="ECO:0000256" key="8">
    <source>
        <dbReference type="ARBA" id="ARBA00043957"/>
    </source>
</evidence>
<dbReference type="AlphaFoldDB" id="A0A976FLE8"/>
<dbReference type="GO" id="GO:0071039">
    <property type="term" value="P:nuclear polyadenylation-dependent CUT catabolic process"/>
    <property type="evidence" value="ECO:0007669"/>
    <property type="project" value="TreeGrafter"/>
</dbReference>
<feature type="domain" description="HRDC" evidence="10">
    <location>
        <begin position="464"/>
        <end position="544"/>
    </location>
</feature>
<keyword evidence="12" id="KW-1185">Reference proteome</keyword>
<feature type="region of interest" description="Disordered" evidence="9">
    <location>
        <begin position="790"/>
        <end position="809"/>
    </location>
</feature>
<dbReference type="FunFam" id="3.30.420.10:FF:000059">
    <property type="entry name" value="Exosome complex exonuclease Rrp6"/>
    <property type="match status" value="1"/>
</dbReference>
<dbReference type="InterPro" id="IPR044876">
    <property type="entry name" value="HRDC_dom_sf"/>
</dbReference>
<dbReference type="EMBL" id="SHOA02000016">
    <property type="protein sequence ID" value="TDH68751.1"/>
    <property type="molecule type" value="Genomic_DNA"/>
</dbReference>
<dbReference type="OrthoDB" id="2250022at2759"/>
<proteinExistence type="inferred from homology"/>
<dbReference type="Gene3D" id="1.10.150.80">
    <property type="entry name" value="HRDC domain"/>
    <property type="match status" value="1"/>
</dbReference>
<dbReference type="Gene3D" id="3.30.420.10">
    <property type="entry name" value="Ribonuclease H-like superfamily/Ribonuclease H"/>
    <property type="match status" value="1"/>
</dbReference>